<evidence type="ECO:0000313" key="1">
    <source>
        <dbReference type="EMBL" id="MBB6103411.1"/>
    </source>
</evidence>
<feature type="non-terminal residue" evidence="1">
    <location>
        <position position="1"/>
    </location>
</feature>
<evidence type="ECO:0008006" key="3">
    <source>
        <dbReference type="Google" id="ProtNLM"/>
    </source>
</evidence>
<sequence>GAALGLKADAYKHIEFDITLTPLLQGRDNQIVSRPRAAARTGGDNGVQ</sequence>
<evidence type="ECO:0000313" key="2">
    <source>
        <dbReference type="Proteomes" id="UP000571554"/>
    </source>
</evidence>
<comment type="caution">
    <text evidence="1">The sequence shown here is derived from an EMBL/GenBank/DDBJ whole genome shotgun (WGS) entry which is preliminary data.</text>
</comment>
<dbReference type="Proteomes" id="UP000571554">
    <property type="component" value="Unassembled WGS sequence"/>
</dbReference>
<dbReference type="AlphaFoldDB" id="A0A7W9TXU7"/>
<organism evidence="1 2">
    <name type="scientific">Paraburkholderia bannensis</name>
    <dbReference type="NCBI Taxonomy" id="765414"/>
    <lineage>
        <taxon>Bacteria</taxon>
        <taxon>Pseudomonadati</taxon>
        <taxon>Pseudomonadota</taxon>
        <taxon>Betaproteobacteria</taxon>
        <taxon>Burkholderiales</taxon>
        <taxon>Burkholderiaceae</taxon>
        <taxon>Paraburkholderia</taxon>
    </lineage>
</organism>
<keyword evidence="2" id="KW-1185">Reference proteome</keyword>
<proteinExistence type="predicted"/>
<accession>A0A7W9TXU7</accession>
<dbReference type="EMBL" id="JACHBW010000008">
    <property type="protein sequence ID" value="MBB6103411.1"/>
    <property type="molecule type" value="Genomic_DNA"/>
</dbReference>
<name>A0A7W9TXU7_9BURK</name>
<protein>
    <recommendedName>
        <fullName evidence="3">Catechol 1,2-dioxygenase</fullName>
    </recommendedName>
</protein>
<gene>
    <name evidence="1" type="ORF">F4827_003266</name>
</gene>
<reference evidence="1 2" key="1">
    <citation type="submission" date="2020-08" db="EMBL/GenBank/DDBJ databases">
        <title>Above-ground endophytic microbial communities from plants in different locations in the United States.</title>
        <authorList>
            <person name="Frank C."/>
        </authorList>
    </citation>
    <scope>NUCLEOTIDE SEQUENCE [LARGE SCALE GENOMIC DNA]</scope>
    <source>
        <strain evidence="1 2">WP4_2_2</strain>
    </source>
</reference>